<feature type="compositionally biased region" description="Basic and acidic residues" evidence="6">
    <location>
        <begin position="169"/>
        <end position="188"/>
    </location>
</feature>
<dbReference type="EMBL" id="GEDV01001655">
    <property type="protein sequence ID" value="JAP86902.1"/>
    <property type="molecule type" value="Transcribed_RNA"/>
</dbReference>
<dbReference type="PANTHER" id="PTHR24403:SF110">
    <property type="entry name" value="C2H2-TYPE DOMAIN-CONTAINING PROTEIN-RELATED"/>
    <property type="match status" value="1"/>
</dbReference>
<accession>A0A131Z7U1</accession>
<evidence type="ECO:0000259" key="7">
    <source>
        <dbReference type="PROSITE" id="PS50157"/>
    </source>
</evidence>
<dbReference type="PROSITE" id="PS50157">
    <property type="entry name" value="ZINC_FINGER_C2H2_2"/>
    <property type="match status" value="1"/>
</dbReference>
<name>A0A131Z7U1_RHIAP</name>
<feature type="compositionally biased region" description="Basic and acidic residues" evidence="6">
    <location>
        <begin position="334"/>
        <end position="350"/>
    </location>
</feature>
<sequence>MEAAAAVSVDLEKEFPVASELENPFCSKATKESEGEKQNKNASLNCEDKVFPEVEGDVDLVPRSPDSNAVSSSNSKASSGGIAEDCCRTSERSGDPSNVQAKKEIGRQLNEEVKAEHADLKVAVHSGTERDNSASTPRDSDSDVRNSTISEPTQGSFVTLEQALNFSDGKTEEMAKQSAEEKRKNEAEYCQDKVLSKLDKDDSLAAKPCGINLSESSCFNTNCGAAFDESSRRSDSPHGSFSTEVGKHAAEKEEQNDREGHVSSSLAARKEAEKEGESEQDRHSSSIERGKQEAGKEGTQNEGHGFSSIDPKKHATGKKEENDSEVQDSSSVEPPKKKADKEESHHEIKGDSVVPSLQLSVEKPGTSSSEAHDSPTHVQASISCEPCSQAADDLVSSKDPENTLSTETSKEVTEEESEDEEEQEEKCHPCVRQFLHQYIKVGKYVPTSVSKAEDFRMKNSDAVVEAPSLVTPLLIKRPDYLLTENKNGEGSQKQRKVLPLGKSGSSAVDFFESEIGKFFIGLGLSRAREVCNQEVLKLKRHEIKKAGGRDQEMIDEYRGLIEEHRRTLIANSAFKFKSKSCKLCDFKTESSLVLEGHLLTPHLTPRRELQCGFCDYATRDNKAFAFHVEAMHNRQAILEPPLPNHQCPFCPFETNLKTKATSHVNRCEKVFSSSQNQRPTYDFQPPGVTAKPLTFDNVINYEKILFSLGRIAKDPRKGSGTTRQNGAPAVSRGKLPLLPKKRRSAHVLNQSHEQRNSRQTLIQPDILTNRAFQVVGDGTELIPLHNESTRQAIAVAQSPSNLANLRTVTTVPAGEAHQGTQPQTCEKPMATGSSAPVMTCEICDGFVRDLAQLRLHMHRTHGVTIHRATLSQRPPLSCRKCDRRCFTDQGLERHLLGAHGMVTPNMQYMAKRGRDAGRCPRCGRIYAAKLVSHMKEVHRMSIKLATLSYKCPICEAVFALYEHFENHVRKVHTKTTNNSSAAAFNGQAAKRPLSVQASTPTIVKYNSSKRPCLGTQSPATSYQPNSVKRPFLAPSSSPATSNPGAAKRPLLAPTSGHFSASLRPSLAAAPTSAIANPSSSMRPCMAASYSPTTSQLNSVKRPFCAANSTATNTSSSSTKRPAVTQSFSNSCAGSSATKWQSLSSTSSPGSAGSNFAARPLLSATTTAAVMGSSSSKEPALGVAFIPAAAHTKSTILPFMAQSSPVSIHPVTTSRPFLAAAPTVTAAGSSSAKQQFLMACPTPVVNNTVAIPSTGKLNSSMKEVTLLPVGQPTKQPFLAMPTGELKSTMKEVSCLPTGQPTKQPFLAMPTGELKSTMKEVSCLPTGQPTKQPFLAMSTGELKSIGKEVTCFPIGQPGKQPFLAMSAGEITSSMKEVTC</sequence>
<dbReference type="InterPro" id="IPR013087">
    <property type="entry name" value="Znf_C2H2_type"/>
</dbReference>
<feature type="compositionally biased region" description="Polar residues" evidence="6">
    <location>
        <begin position="1008"/>
        <end position="1026"/>
    </location>
</feature>
<feature type="region of interest" description="Disordered" evidence="6">
    <location>
        <begin position="713"/>
        <end position="757"/>
    </location>
</feature>
<feature type="compositionally biased region" description="Basic and acidic residues" evidence="6">
    <location>
        <begin position="268"/>
        <end position="296"/>
    </location>
</feature>
<keyword evidence="1" id="KW-0479">Metal-binding</keyword>
<evidence type="ECO:0000256" key="4">
    <source>
        <dbReference type="ARBA" id="ARBA00022833"/>
    </source>
</evidence>
<feature type="domain" description="C2H2-type" evidence="7">
    <location>
        <begin position="949"/>
        <end position="977"/>
    </location>
</feature>
<feature type="compositionally biased region" description="Basic and acidic residues" evidence="6">
    <location>
        <begin position="85"/>
        <end position="94"/>
    </location>
</feature>
<dbReference type="GO" id="GO:0045944">
    <property type="term" value="P:positive regulation of transcription by RNA polymerase II"/>
    <property type="evidence" value="ECO:0007669"/>
    <property type="project" value="TreeGrafter"/>
</dbReference>
<feature type="compositionally biased region" description="Polar residues" evidence="6">
    <location>
        <begin position="355"/>
        <end position="369"/>
    </location>
</feature>
<feature type="compositionally biased region" description="Basic and acidic residues" evidence="6">
    <location>
        <begin position="29"/>
        <end position="39"/>
    </location>
</feature>
<feature type="compositionally biased region" description="Polar residues" evidence="6">
    <location>
        <begin position="747"/>
        <end position="757"/>
    </location>
</feature>
<evidence type="ECO:0000256" key="5">
    <source>
        <dbReference type="PROSITE-ProRule" id="PRU00042"/>
    </source>
</evidence>
<protein>
    <submittedName>
        <fullName evidence="8">Polytene chromosome</fullName>
    </submittedName>
</protein>
<dbReference type="InterPro" id="IPR050688">
    <property type="entry name" value="Zinc_finger/UBP_domain"/>
</dbReference>
<reference evidence="8" key="1">
    <citation type="journal article" date="2016" name="Ticks Tick Borne Dis.">
        <title>De novo assembly and annotation of the salivary gland transcriptome of Rhipicephalus appendiculatus male and female ticks during blood feeding.</title>
        <authorList>
            <person name="de Castro M.H."/>
            <person name="de Klerk D."/>
            <person name="Pienaar R."/>
            <person name="Latif A.A."/>
            <person name="Rees D.J."/>
            <person name="Mans B.J."/>
        </authorList>
    </citation>
    <scope>NUCLEOTIDE SEQUENCE</scope>
    <source>
        <tissue evidence="8">Salivary glands</tissue>
    </source>
</reference>
<feature type="compositionally biased region" description="Polar residues" evidence="6">
    <location>
        <begin position="1034"/>
        <end position="1043"/>
    </location>
</feature>
<evidence type="ECO:0000256" key="1">
    <source>
        <dbReference type="ARBA" id="ARBA00022723"/>
    </source>
</evidence>
<feature type="compositionally biased region" description="Basic and acidic residues" evidence="6">
    <location>
        <begin position="245"/>
        <end position="261"/>
    </location>
</feature>
<feature type="region of interest" description="Disordered" evidence="6">
    <location>
        <begin position="224"/>
        <end position="427"/>
    </location>
</feature>
<feature type="compositionally biased region" description="Basic and acidic residues" evidence="6">
    <location>
        <begin position="101"/>
        <end position="144"/>
    </location>
</feature>
<feature type="compositionally biased region" description="Low complexity" evidence="6">
    <location>
        <begin position="1108"/>
        <end position="1118"/>
    </location>
</feature>
<feature type="region of interest" description="Disordered" evidence="6">
    <location>
        <begin position="29"/>
        <end position="188"/>
    </location>
</feature>
<keyword evidence="3 5" id="KW-0863">Zinc-finger</keyword>
<evidence type="ECO:0000256" key="3">
    <source>
        <dbReference type="ARBA" id="ARBA00022771"/>
    </source>
</evidence>
<dbReference type="PANTHER" id="PTHR24403">
    <property type="entry name" value="ZINC FINGER PROTEIN"/>
    <property type="match status" value="1"/>
</dbReference>
<evidence type="ECO:0000256" key="2">
    <source>
        <dbReference type="ARBA" id="ARBA00022737"/>
    </source>
</evidence>
<organism evidence="8">
    <name type="scientific">Rhipicephalus appendiculatus</name>
    <name type="common">Brown ear tick</name>
    <dbReference type="NCBI Taxonomy" id="34631"/>
    <lineage>
        <taxon>Eukaryota</taxon>
        <taxon>Metazoa</taxon>
        <taxon>Ecdysozoa</taxon>
        <taxon>Arthropoda</taxon>
        <taxon>Chelicerata</taxon>
        <taxon>Arachnida</taxon>
        <taxon>Acari</taxon>
        <taxon>Parasitiformes</taxon>
        <taxon>Ixodida</taxon>
        <taxon>Ixodoidea</taxon>
        <taxon>Ixodidae</taxon>
        <taxon>Rhipicephalinae</taxon>
        <taxon>Rhipicephalus</taxon>
        <taxon>Rhipicephalus</taxon>
    </lineage>
</organism>
<feature type="compositionally biased region" description="Polar residues" evidence="6">
    <location>
        <begin position="145"/>
        <end position="165"/>
    </location>
</feature>
<dbReference type="GO" id="GO:0005634">
    <property type="term" value="C:nucleus"/>
    <property type="evidence" value="ECO:0007669"/>
    <property type="project" value="TreeGrafter"/>
</dbReference>
<feature type="region of interest" description="Disordered" evidence="6">
    <location>
        <begin position="1108"/>
        <end position="1127"/>
    </location>
</feature>
<dbReference type="GO" id="GO:0008270">
    <property type="term" value="F:zinc ion binding"/>
    <property type="evidence" value="ECO:0007669"/>
    <property type="project" value="UniProtKB-KW"/>
</dbReference>
<evidence type="ECO:0000313" key="8">
    <source>
        <dbReference type="EMBL" id="JAP86902.1"/>
    </source>
</evidence>
<dbReference type="SMART" id="SM00355">
    <property type="entry name" value="ZnF_C2H2"/>
    <property type="match status" value="7"/>
</dbReference>
<dbReference type="Gene3D" id="3.30.160.60">
    <property type="entry name" value="Classic Zinc Finger"/>
    <property type="match status" value="3"/>
</dbReference>
<feature type="compositionally biased region" description="Basic and acidic residues" evidence="6">
    <location>
        <begin position="310"/>
        <end position="321"/>
    </location>
</feature>
<feature type="compositionally biased region" description="Low complexity" evidence="6">
    <location>
        <begin position="64"/>
        <end position="79"/>
    </location>
</feature>
<evidence type="ECO:0000256" key="6">
    <source>
        <dbReference type="SAM" id="MobiDB-lite"/>
    </source>
</evidence>
<proteinExistence type="predicted"/>
<dbReference type="PROSITE" id="PS00028">
    <property type="entry name" value="ZINC_FINGER_C2H2_1"/>
    <property type="match status" value="3"/>
</dbReference>
<keyword evidence="4" id="KW-0862">Zinc</keyword>
<feature type="compositionally biased region" description="Acidic residues" evidence="6">
    <location>
        <begin position="413"/>
        <end position="424"/>
    </location>
</feature>
<feature type="region of interest" description="Disordered" evidence="6">
    <location>
        <begin position="1008"/>
        <end position="1057"/>
    </location>
</feature>
<feature type="non-terminal residue" evidence="8">
    <location>
        <position position="1377"/>
    </location>
</feature>
<keyword evidence="2" id="KW-0677">Repeat</keyword>